<feature type="signal peptide" evidence="2">
    <location>
        <begin position="1"/>
        <end position="21"/>
    </location>
</feature>
<feature type="chain" id="PRO_5043406741" evidence="2">
    <location>
        <begin position="22"/>
        <end position="124"/>
    </location>
</feature>
<evidence type="ECO:0000256" key="2">
    <source>
        <dbReference type="SAM" id="SignalP"/>
    </source>
</evidence>
<dbReference type="PANTHER" id="PTHR33184:SF72">
    <property type="entry name" value="BETA-1,3-N-ACETYLGLUCOSAMINYLTRANSFERASE FAMILY PROTEIN"/>
    <property type="match status" value="1"/>
</dbReference>
<dbReference type="InterPro" id="IPR040361">
    <property type="entry name" value="TPD1"/>
</dbReference>
<evidence type="ECO:0000256" key="1">
    <source>
        <dbReference type="ARBA" id="ARBA00022729"/>
    </source>
</evidence>
<gene>
    <name evidence="3" type="ORF">K2173_024052</name>
</gene>
<keyword evidence="4" id="KW-1185">Reference proteome</keyword>
<dbReference type="Pfam" id="PF24068">
    <property type="entry name" value="TPD1_C"/>
    <property type="match status" value="1"/>
</dbReference>
<proteinExistence type="predicted"/>
<comment type="caution">
    <text evidence="3">The sequence shown here is derived from an EMBL/GenBank/DDBJ whole genome shotgun (WGS) entry which is preliminary data.</text>
</comment>
<sequence length="124" mass="13557">MATTVVYSLCLLFLFCLIVQGSCCTGKDDLKVSQAKTGKLIKNKPEFNVTIYNDCTCSEVNVYLGPVEGFNTVEPIDPKILAKTPQGWLVSDGQPIYAHKSFSFTYAWDSQSNFVPVGATKACS</sequence>
<accession>A0AAV8TQ68</accession>
<reference evidence="3 4" key="1">
    <citation type="submission" date="2021-09" db="EMBL/GenBank/DDBJ databases">
        <title>Genomic insights and catalytic innovation underlie evolution of tropane alkaloids biosynthesis.</title>
        <authorList>
            <person name="Wang Y.-J."/>
            <person name="Tian T."/>
            <person name="Huang J.-P."/>
            <person name="Huang S.-X."/>
        </authorList>
    </citation>
    <scope>NUCLEOTIDE SEQUENCE [LARGE SCALE GENOMIC DNA]</scope>
    <source>
        <strain evidence="3">KIB-2018</strain>
        <tissue evidence="3">Leaf</tissue>
    </source>
</reference>
<dbReference type="Proteomes" id="UP001159364">
    <property type="component" value="Linkage Group LG04"/>
</dbReference>
<dbReference type="EMBL" id="JAIWQS010000004">
    <property type="protein sequence ID" value="KAJ8769056.1"/>
    <property type="molecule type" value="Genomic_DNA"/>
</dbReference>
<organism evidence="3 4">
    <name type="scientific">Erythroxylum novogranatense</name>
    <dbReference type="NCBI Taxonomy" id="1862640"/>
    <lineage>
        <taxon>Eukaryota</taxon>
        <taxon>Viridiplantae</taxon>
        <taxon>Streptophyta</taxon>
        <taxon>Embryophyta</taxon>
        <taxon>Tracheophyta</taxon>
        <taxon>Spermatophyta</taxon>
        <taxon>Magnoliopsida</taxon>
        <taxon>eudicotyledons</taxon>
        <taxon>Gunneridae</taxon>
        <taxon>Pentapetalae</taxon>
        <taxon>rosids</taxon>
        <taxon>fabids</taxon>
        <taxon>Malpighiales</taxon>
        <taxon>Erythroxylaceae</taxon>
        <taxon>Erythroxylum</taxon>
    </lineage>
</organism>
<keyword evidence="1 2" id="KW-0732">Signal</keyword>
<name>A0AAV8TQ68_9ROSI</name>
<dbReference type="PANTHER" id="PTHR33184">
    <property type="entry name" value="PROTEIN TAPETUM DETERMINANT 1-LIKE-RELATED"/>
    <property type="match status" value="1"/>
</dbReference>
<protein>
    <submittedName>
        <fullName evidence="3">Uncharacterized protein</fullName>
    </submittedName>
</protein>
<dbReference type="GO" id="GO:0001709">
    <property type="term" value="P:cell fate determination"/>
    <property type="evidence" value="ECO:0007669"/>
    <property type="project" value="TreeGrafter"/>
</dbReference>
<dbReference type="AlphaFoldDB" id="A0AAV8TQ68"/>
<evidence type="ECO:0000313" key="3">
    <source>
        <dbReference type="EMBL" id="KAJ8769056.1"/>
    </source>
</evidence>
<evidence type="ECO:0000313" key="4">
    <source>
        <dbReference type="Proteomes" id="UP001159364"/>
    </source>
</evidence>